<reference evidence="1 2" key="1">
    <citation type="submission" date="2017-09" db="EMBL/GenBank/DDBJ databases">
        <title>Large-scale bioinformatics analysis of Bacillus genomes uncovers conserved roles of natural products in bacterial physiology.</title>
        <authorList>
            <consortium name="Agbiome Team Llc"/>
            <person name="Bleich R.M."/>
            <person name="Grubbs K.J."/>
            <person name="Santa Maria K.C."/>
            <person name="Allen S.E."/>
            <person name="Farag S."/>
            <person name="Shank E.A."/>
            <person name="Bowers A."/>
        </authorList>
    </citation>
    <scope>NUCLEOTIDE SEQUENCE [LARGE SCALE GENOMIC DNA]</scope>
    <source>
        <strain evidence="1 2">AFS010764</strain>
    </source>
</reference>
<accession>A0A2B5X9N2</accession>
<evidence type="ECO:0000313" key="1">
    <source>
        <dbReference type="EMBL" id="PEM55463.1"/>
    </source>
</evidence>
<name>A0A2B5X9N2_9BACI</name>
<dbReference type="EMBL" id="NUDL01000041">
    <property type="protein sequence ID" value="PEM55463.1"/>
    <property type="molecule type" value="Genomic_DNA"/>
</dbReference>
<dbReference type="RefSeq" id="WP_098102602.1">
    <property type="nucleotide sequence ID" value="NZ_NUDL01000041.1"/>
</dbReference>
<dbReference type="AlphaFoldDB" id="A0A2B5X9N2"/>
<comment type="caution">
    <text evidence="1">The sequence shown here is derived from an EMBL/GenBank/DDBJ whole genome shotgun (WGS) entry which is preliminary data.</text>
</comment>
<sequence length="336" mass="40104">MFLFKQIERVLEATNSQTKEVYIFNRSSEEMPMNEYKTVGQIIEELSIKADYPLVFSATEKEEAENFFVVHNYYSFQIYRKFLPRIKDKEYSFTDCLTLYKFNDFLREEINKFAGVVELLFRSTLVTHLCTYYNGDFHKGEFYLDKSIYAKESLANEILMGFSNRIKESKSDAVLHHIRNKNRAIPFWVIVEEATFGELYHFVTCLNQEYRYHWIDQAFGKQYRKFIMGWVKSVNIMRNTCAHYGRLYARYFSAAPPKLLKEDMMRASIKGDHNKTLFAQLLTLKQLITYNPFYHDEWNLFIDTLAQVISDNKDTIDLSRMKFPVNWMECLLIRET</sequence>
<dbReference type="Proteomes" id="UP000220621">
    <property type="component" value="Unassembled WGS sequence"/>
</dbReference>
<dbReference type="InterPro" id="IPR011664">
    <property type="entry name" value="Abi_system_AbiD/AbiF-like"/>
</dbReference>
<gene>
    <name evidence="1" type="ORF">CN611_14425</name>
</gene>
<dbReference type="Pfam" id="PF07751">
    <property type="entry name" value="Abi_2"/>
    <property type="match status" value="1"/>
</dbReference>
<protein>
    <submittedName>
        <fullName evidence="1">Abortive phage resistance protein</fullName>
    </submittedName>
</protein>
<proteinExistence type="predicted"/>
<organism evidence="1 2">
    <name type="scientific">Bacillus wiedmannii</name>
    <dbReference type="NCBI Taxonomy" id="1890302"/>
    <lineage>
        <taxon>Bacteria</taxon>
        <taxon>Bacillati</taxon>
        <taxon>Bacillota</taxon>
        <taxon>Bacilli</taxon>
        <taxon>Bacillales</taxon>
        <taxon>Bacillaceae</taxon>
        <taxon>Bacillus</taxon>
        <taxon>Bacillus cereus group</taxon>
    </lineage>
</organism>
<evidence type="ECO:0000313" key="2">
    <source>
        <dbReference type="Proteomes" id="UP000220621"/>
    </source>
</evidence>